<dbReference type="Pfam" id="PF04290">
    <property type="entry name" value="DctQ"/>
    <property type="match status" value="1"/>
</dbReference>
<evidence type="ECO:0000256" key="8">
    <source>
        <dbReference type="ARBA" id="ARBA00038436"/>
    </source>
</evidence>
<feature type="transmembrane region" description="Helical" evidence="9">
    <location>
        <begin position="26"/>
        <end position="47"/>
    </location>
</feature>
<keyword evidence="7 9" id="KW-0472">Membrane</keyword>
<evidence type="ECO:0000313" key="12">
    <source>
        <dbReference type="Proteomes" id="UP000515847"/>
    </source>
</evidence>
<keyword evidence="3" id="KW-1003">Cell membrane</keyword>
<dbReference type="EMBL" id="CP045798">
    <property type="protein sequence ID" value="QNB46747.1"/>
    <property type="molecule type" value="Genomic_DNA"/>
</dbReference>
<evidence type="ECO:0000256" key="5">
    <source>
        <dbReference type="ARBA" id="ARBA00022692"/>
    </source>
</evidence>
<accession>A0A7G6E3U3</accession>
<keyword evidence="4" id="KW-0997">Cell inner membrane</keyword>
<reference evidence="11 12" key="1">
    <citation type="journal article" date="2019" name="Front. Microbiol.">
        <title>Thermoanaerosceptrum fracticalcis gen. nov. sp. nov., a Novel Fumarate-Fermenting Microorganism From a Deep Fractured Carbonate Aquifer of the US Great Basin.</title>
        <authorList>
            <person name="Hamilton-Brehm S.D."/>
            <person name="Stewart L.E."/>
            <person name="Zavarin M."/>
            <person name="Caldwell M."/>
            <person name="Lawson P.A."/>
            <person name="Onstott T.C."/>
            <person name="Grzymski J."/>
            <person name="Neveux I."/>
            <person name="Lollar B.S."/>
            <person name="Russell C.E."/>
            <person name="Moser D.P."/>
        </authorList>
    </citation>
    <scope>NUCLEOTIDE SEQUENCE [LARGE SCALE GENOMIC DNA]</scope>
    <source>
        <strain evidence="11 12">DRI-13</strain>
    </source>
</reference>
<evidence type="ECO:0000313" key="11">
    <source>
        <dbReference type="EMBL" id="QNB46747.1"/>
    </source>
</evidence>
<evidence type="ECO:0000256" key="4">
    <source>
        <dbReference type="ARBA" id="ARBA00022519"/>
    </source>
</evidence>
<evidence type="ECO:0000256" key="1">
    <source>
        <dbReference type="ARBA" id="ARBA00004429"/>
    </source>
</evidence>
<keyword evidence="5 9" id="KW-0812">Transmembrane</keyword>
<gene>
    <name evidence="11" type="ORF">BR63_10770</name>
</gene>
<dbReference type="PANTHER" id="PTHR35011">
    <property type="entry name" value="2,3-DIKETO-L-GULONATE TRAP TRANSPORTER SMALL PERMEASE PROTEIN YIAM"/>
    <property type="match status" value="1"/>
</dbReference>
<protein>
    <submittedName>
        <fullName evidence="11">TRAP transporter small permease subunit</fullName>
    </submittedName>
</protein>
<comment type="subcellular location">
    <subcellularLocation>
        <location evidence="1">Cell inner membrane</location>
        <topology evidence="1">Multi-pass membrane protein</topology>
    </subcellularLocation>
</comment>
<dbReference type="PANTHER" id="PTHR35011:SF2">
    <property type="entry name" value="2,3-DIKETO-L-GULONATE TRAP TRANSPORTER SMALL PERMEASE PROTEIN YIAM"/>
    <property type="match status" value="1"/>
</dbReference>
<dbReference type="Proteomes" id="UP000515847">
    <property type="component" value="Chromosome"/>
</dbReference>
<feature type="transmembrane region" description="Helical" evidence="9">
    <location>
        <begin position="59"/>
        <end position="76"/>
    </location>
</feature>
<feature type="transmembrane region" description="Helical" evidence="9">
    <location>
        <begin position="139"/>
        <end position="156"/>
    </location>
</feature>
<dbReference type="InterPro" id="IPR007387">
    <property type="entry name" value="TRAP_DctQ"/>
</dbReference>
<keyword evidence="12" id="KW-1185">Reference proteome</keyword>
<evidence type="ECO:0000256" key="7">
    <source>
        <dbReference type="ARBA" id="ARBA00023136"/>
    </source>
</evidence>
<dbReference type="KEGG" id="tfr:BR63_10770"/>
<dbReference type="GO" id="GO:0022857">
    <property type="term" value="F:transmembrane transporter activity"/>
    <property type="evidence" value="ECO:0007669"/>
    <property type="project" value="TreeGrafter"/>
</dbReference>
<dbReference type="AlphaFoldDB" id="A0A7G6E3U3"/>
<feature type="transmembrane region" description="Helical" evidence="9">
    <location>
        <begin position="97"/>
        <end position="115"/>
    </location>
</feature>
<name>A0A7G6E3U3_THEFR</name>
<sequence length="185" mass="20717">MDTVLTVKGGWNLRKIMGFISKLEEYVAGVLMVAIVVVIFAQVVYRYVLSSPLSWSEELGRYLFVWISFLGASIAFKKGAHLGIDVFTSKLSEKYQNYLAVIVNVLGIIFLAMIVKESAGLLERVVKQVSPAMRISMKWPYLALPVCTSLMLLHLLENTVERVKKIFSSQGKQDRMIGGKGELPK</sequence>
<comment type="similarity">
    <text evidence="8">Belongs to the TRAP transporter small permease family.</text>
</comment>
<keyword evidence="2" id="KW-0813">Transport</keyword>
<evidence type="ECO:0000256" key="6">
    <source>
        <dbReference type="ARBA" id="ARBA00022989"/>
    </source>
</evidence>
<evidence type="ECO:0000256" key="9">
    <source>
        <dbReference type="SAM" id="Phobius"/>
    </source>
</evidence>
<dbReference type="GO" id="GO:0015740">
    <property type="term" value="P:C4-dicarboxylate transport"/>
    <property type="evidence" value="ECO:0007669"/>
    <property type="project" value="TreeGrafter"/>
</dbReference>
<evidence type="ECO:0000256" key="2">
    <source>
        <dbReference type="ARBA" id="ARBA00022448"/>
    </source>
</evidence>
<dbReference type="InterPro" id="IPR055348">
    <property type="entry name" value="DctQ"/>
</dbReference>
<feature type="domain" description="Tripartite ATP-independent periplasmic transporters DctQ component" evidence="10">
    <location>
        <begin position="35"/>
        <end position="164"/>
    </location>
</feature>
<evidence type="ECO:0000256" key="3">
    <source>
        <dbReference type="ARBA" id="ARBA00022475"/>
    </source>
</evidence>
<organism evidence="11 12">
    <name type="scientific">Thermanaerosceptrum fracticalcis</name>
    <dbReference type="NCBI Taxonomy" id="1712410"/>
    <lineage>
        <taxon>Bacteria</taxon>
        <taxon>Bacillati</taxon>
        <taxon>Bacillota</taxon>
        <taxon>Clostridia</taxon>
        <taxon>Eubacteriales</taxon>
        <taxon>Peptococcaceae</taxon>
        <taxon>Thermanaerosceptrum</taxon>
    </lineage>
</organism>
<proteinExistence type="inferred from homology"/>
<keyword evidence="6 9" id="KW-1133">Transmembrane helix</keyword>
<dbReference type="GO" id="GO:0005886">
    <property type="term" value="C:plasma membrane"/>
    <property type="evidence" value="ECO:0007669"/>
    <property type="project" value="UniProtKB-SubCell"/>
</dbReference>
<evidence type="ECO:0000259" key="10">
    <source>
        <dbReference type="Pfam" id="PF04290"/>
    </source>
</evidence>